<dbReference type="InterPro" id="IPR050316">
    <property type="entry name" value="Tyrosinase/Hemocyanin"/>
</dbReference>
<evidence type="ECO:0000259" key="8">
    <source>
        <dbReference type="PROSITE" id="PS00497"/>
    </source>
</evidence>
<dbReference type="EMBL" id="ML742025">
    <property type="protein sequence ID" value="KAE8154968.1"/>
    <property type="molecule type" value="Genomic_DNA"/>
</dbReference>
<evidence type="ECO:0000313" key="10">
    <source>
        <dbReference type="EMBL" id="KAE8154968.1"/>
    </source>
</evidence>
<dbReference type="PANTHER" id="PTHR11474:SF76">
    <property type="entry name" value="SHKT DOMAIN-CONTAINING PROTEIN"/>
    <property type="match status" value="1"/>
</dbReference>
<comment type="similarity">
    <text evidence="1">Belongs to the tyrosinase family.</text>
</comment>
<comment type="catalytic activity">
    <reaction evidence="7">
        <text>L-tyrosine + O2 = L-dopaquinone + H2O</text>
        <dbReference type="Rhea" id="RHEA:18117"/>
        <dbReference type="ChEBI" id="CHEBI:15377"/>
        <dbReference type="ChEBI" id="CHEBI:15379"/>
        <dbReference type="ChEBI" id="CHEBI:57924"/>
        <dbReference type="ChEBI" id="CHEBI:58315"/>
        <dbReference type="EC" id="1.14.18.1"/>
    </reaction>
</comment>
<dbReference type="InterPro" id="IPR002227">
    <property type="entry name" value="Tyrosinase_Cu-bd"/>
</dbReference>
<evidence type="ECO:0000259" key="9">
    <source>
        <dbReference type="PROSITE" id="PS00498"/>
    </source>
</evidence>
<evidence type="ECO:0000256" key="6">
    <source>
        <dbReference type="ARBA" id="ARBA00048233"/>
    </source>
</evidence>
<dbReference type="OrthoDB" id="1658288at2759"/>
<feature type="domain" description="Tyrosinase copper-binding" evidence="9">
    <location>
        <begin position="309"/>
        <end position="320"/>
    </location>
</feature>
<dbReference type="SUPFAM" id="SSF48056">
    <property type="entry name" value="Di-copper centre-containing domain"/>
    <property type="match status" value="1"/>
</dbReference>
<evidence type="ECO:0000256" key="1">
    <source>
        <dbReference type="ARBA" id="ARBA00009928"/>
    </source>
</evidence>
<evidence type="ECO:0000256" key="7">
    <source>
        <dbReference type="ARBA" id="ARBA00048881"/>
    </source>
</evidence>
<accession>A0A5N6U8N1</accession>
<keyword evidence="5" id="KW-0470">Melanin biosynthesis</keyword>
<dbReference type="EC" id="1.14.18.1" evidence="2"/>
<dbReference type="Proteomes" id="UP000325780">
    <property type="component" value="Unassembled WGS sequence"/>
</dbReference>
<feature type="domain" description="Tyrosinase copper-binding" evidence="8">
    <location>
        <begin position="63"/>
        <end position="81"/>
    </location>
</feature>
<dbReference type="InterPro" id="IPR008922">
    <property type="entry name" value="Di-copper_centre_dom_sf"/>
</dbReference>
<dbReference type="PRINTS" id="PR00092">
    <property type="entry name" value="TYROSINASE"/>
</dbReference>
<comment type="catalytic activity">
    <reaction evidence="6">
        <text>2 L-dopa + O2 = 2 L-dopaquinone + 2 H2O</text>
        <dbReference type="Rhea" id="RHEA:34287"/>
        <dbReference type="ChEBI" id="CHEBI:15377"/>
        <dbReference type="ChEBI" id="CHEBI:15379"/>
        <dbReference type="ChEBI" id="CHEBI:57504"/>
        <dbReference type="ChEBI" id="CHEBI:57924"/>
        <dbReference type="EC" id="1.14.18.1"/>
    </reaction>
</comment>
<keyword evidence="11" id="KW-1185">Reference proteome</keyword>
<dbReference type="GO" id="GO:0004503">
    <property type="term" value="F:tyrosinase activity"/>
    <property type="evidence" value="ECO:0007669"/>
    <property type="project" value="UniProtKB-EC"/>
</dbReference>
<proteinExistence type="inferred from homology"/>
<evidence type="ECO:0000256" key="3">
    <source>
        <dbReference type="ARBA" id="ARBA00022723"/>
    </source>
</evidence>
<keyword evidence="4" id="KW-0186">Copper</keyword>
<evidence type="ECO:0000256" key="5">
    <source>
        <dbReference type="ARBA" id="ARBA00023101"/>
    </source>
</evidence>
<evidence type="ECO:0000256" key="4">
    <source>
        <dbReference type="ARBA" id="ARBA00023008"/>
    </source>
</evidence>
<dbReference type="GO" id="GO:0046872">
    <property type="term" value="F:metal ion binding"/>
    <property type="evidence" value="ECO:0007669"/>
    <property type="project" value="UniProtKB-KW"/>
</dbReference>
<evidence type="ECO:0000313" key="11">
    <source>
        <dbReference type="Proteomes" id="UP000325780"/>
    </source>
</evidence>
<gene>
    <name evidence="10" type="ORF">BDV25DRAFT_135307</name>
</gene>
<dbReference type="AlphaFoldDB" id="A0A5N6U8N1"/>
<organism evidence="10 11">
    <name type="scientific">Aspergillus avenaceus</name>
    <dbReference type="NCBI Taxonomy" id="36643"/>
    <lineage>
        <taxon>Eukaryota</taxon>
        <taxon>Fungi</taxon>
        <taxon>Dikarya</taxon>
        <taxon>Ascomycota</taxon>
        <taxon>Pezizomycotina</taxon>
        <taxon>Eurotiomycetes</taxon>
        <taxon>Eurotiomycetidae</taxon>
        <taxon>Eurotiales</taxon>
        <taxon>Aspergillaceae</taxon>
        <taxon>Aspergillus</taxon>
        <taxon>Aspergillus subgen. Circumdati</taxon>
    </lineage>
</organism>
<dbReference type="PROSITE" id="PS00498">
    <property type="entry name" value="TYROSINASE_2"/>
    <property type="match status" value="1"/>
</dbReference>
<dbReference type="PANTHER" id="PTHR11474">
    <property type="entry name" value="TYROSINASE FAMILY MEMBER"/>
    <property type="match status" value="1"/>
</dbReference>
<sequence>MPTRKNIRDLSTEELDKLIKAFKGIQDKHPEDPDSFFHIAGYHGQPFRGAGYENSDWWGGYCHHGNVLFPTWHRAYLWRLEKALQTVPGCGDVTIPFWNQVKDDEIPPIFLKRRYEFQNKDKIDNPLYSYKLQRGFYDKLARTVKAEQENGADQAPEEQLVDYGKFFHYETVRYPYSGLVGPQDIRTTELHNEVISQLGDETVNGLLNLRICQWLQGTNRTPGIRTQYNQCLRAPNYTVFSNTTSATKYNDDHSPHSSGLAECEEPLVCPIEKPHNGMHLAVGGYDMADNRDYSGANGDMGENDTASFDPIFFFHHCFIDLVFWSWQVSKGKTEKLEITPFYPGTNSVDSQGPTPGMLAGEWLSMKTPLHPFMKYEDNNTQLPFTSEDVVDISRLGYSYDKSDILQPHKEDERQTLITSTLRVSGIDRGLIAGSFVILVCEKASQDLKSEEQKPKVVGYEPVFSRWHVAGCANCRNSLSVTFHAPIAKVTSATTGEKLLDPIPDTSKVDYEVRLLTNDRKTGKKTIWAPDPQPPMDLVERKFEVPLPKTRLRSVVVR</sequence>
<keyword evidence="3" id="KW-0479">Metal-binding</keyword>
<protein>
    <recommendedName>
        <fullName evidence="2">tyrosinase</fullName>
        <ecNumber evidence="2">1.14.18.1</ecNumber>
    </recommendedName>
</protein>
<name>A0A5N6U8N1_ASPAV</name>
<dbReference type="Gene3D" id="1.10.1280.10">
    <property type="entry name" value="Di-copper center containing domain from catechol oxidase"/>
    <property type="match status" value="1"/>
</dbReference>
<dbReference type="GO" id="GO:0042438">
    <property type="term" value="P:melanin biosynthetic process"/>
    <property type="evidence" value="ECO:0007669"/>
    <property type="project" value="UniProtKB-KW"/>
</dbReference>
<evidence type="ECO:0000256" key="2">
    <source>
        <dbReference type="ARBA" id="ARBA00011906"/>
    </source>
</evidence>
<dbReference type="Pfam" id="PF00264">
    <property type="entry name" value="Tyrosinase"/>
    <property type="match status" value="1"/>
</dbReference>
<reference evidence="10 11" key="1">
    <citation type="submission" date="2019-04" db="EMBL/GenBank/DDBJ databases">
        <title>Friends and foes A comparative genomics study of 23 Aspergillus species from section Flavi.</title>
        <authorList>
            <consortium name="DOE Joint Genome Institute"/>
            <person name="Kjaerbolling I."/>
            <person name="Vesth T."/>
            <person name="Frisvad J.C."/>
            <person name="Nybo J.L."/>
            <person name="Theobald S."/>
            <person name="Kildgaard S."/>
            <person name="Isbrandt T."/>
            <person name="Kuo A."/>
            <person name="Sato A."/>
            <person name="Lyhne E.K."/>
            <person name="Kogle M.E."/>
            <person name="Wiebenga A."/>
            <person name="Kun R.S."/>
            <person name="Lubbers R.J."/>
            <person name="Makela M.R."/>
            <person name="Barry K."/>
            <person name="Chovatia M."/>
            <person name="Clum A."/>
            <person name="Daum C."/>
            <person name="Haridas S."/>
            <person name="He G."/>
            <person name="LaButti K."/>
            <person name="Lipzen A."/>
            <person name="Mondo S."/>
            <person name="Riley R."/>
            <person name="Salamov A."/>
            <person name="Simmons B.A."/>
            <person name="Magnuson J.K."/>
            <person name="Henrissat B."/>
            <person name="Mortensen U.H."/>
            <person name="Larsen T.O."/>
            <person name="Devries R.P."/>
            <person name="Grigoriev I.V."/>
            <person name="Machida M."/>
            <person name="Baker S.E."/>
            <person name="Andersen M.R."/>
        </authorList>
    </citation>
    <scope>NUCLEOTIDE SEQUENCE [LARGE SCALE GENOMIC DNA]</scope>
    <source>
        <strain evidence="10 11">IBT 18842</strain>
    </source>
</reference>
<dbReference type="PROSITE" id="PS00497">
    <property type="entry name" value="TYROSINASE_1"/>
    <property type="match status" value="1"/>
</dbReference>